<dbReference type="AlphaFoldDB" id="A0A2V1EAC9"/>
<dbReference type="Proteomes" id="UP000244855">
    <property type="component" value="Unassembled WGS sequence"/>
</dbReference>
<reference evidence="2 3" key="1">
    <citation type="journal article" date="2018" name="Sci. Rep.">
        <title>Comparative genomics provides insights into the lifestyle and reveals functional heterogeneity of dark septate endophytic fungi.</title>
        <authorList>
            <person name="Knapp D.G."/>
            <person name="Nemeth J.B."/>
            <person name="Barry K."/>
            <person name="Hainaut M."/>
            <person name="Henrissat B."/>
            <person name="Johnson J."/>
            <person name="Kuo A."/>
            <person name="Lim J.H.P."/>
            <person name="Lipzen A."/>
            <person name="Nolan M."/>
            <person name="Ohm R.A."/>
            <person name="Tamas L."/>
            <person name="Grigoriev I.V."/>
            <person name="Spatafora J.W."/>
            <person name="Nagy L.G."/>
            <person name="Kovacs G.M."/>
        </authorList>
    </citation>
    <scope>NUCLEOTIDE SEQUENCE [LARGE SCALE GENOMIC DNA]</scope>
    <source>
        <strain evidence="2 3">DSE2036</strain>
    </source>
</reference>
<keyword evidence="3" id="KW-1185">Reference proteome</keyword>
<name>A0A2V1EAC9_9PLEO</name>
<gene>
    <name evidence="2" type="ORF">DM02DRAFT_327848</name>
</gene>
<proteinExistence type="predicted"/>
<keyword evidence="1" id="KW-0812">Transmembrane</keyword>
<accession>A0A2V1EAC9</accession>
<protein>
    <submittedName>
        <fullName evidence="2">Uncharacterized protein</fullName>
    </submittedName>
</protein>
<keyword evidence="1" id="KW-0472">Membrane</keyword>
<evidence type="ECO:0000313" key="3">
    <source>
        <dbReference type="Proteomes" id="UP000244855"/>
    </source>
</evidence>
<evidence type="ECO:0000313" key="2">
    <source>
        <dbReference type="EMBL" id="PVI07497.1"/>
    </source>
</evidence>
<organism evidence="2 3">
    <name type="scientific">Periconia macrospinosa</name>
    <dbReference type="NCBI Taxonomy" id="97972"/>
    <lineage>
        <taxon>Eukaryota</taxon>
        <taxon>Fungi</taxon>
        <taxon>Dikarya</taxon>
        <taxon>Ascomycota</taxon>
        <taxon>Pezizomycotina</taxon>
        <taxon>Dothideomycetes</taxon>
        <taxon>Pleosporomycetidae</taxon>
        <taxon>Pleosporales</taxon>
        <taxon>Massarineae</taxon>
        <taxon>Periconiaceae</taxon>
        <taxon>Periconia</taxon>
    </lineage>
</organism>
<sequence length="80" mass="8921">MMKCCGEGILVFVIVRICSFAHLFMFLTCWGAERMNRGSEWLCTCALNNGAGIWACDALIGQWILVRGYLPRHPSHLGCA</sequence>
<evidence type="ECO:0000256" key="1">
    <source>
        <dbReference type="SAM" id="Phobius"/>
    </source>
</evidence>
<feature type="transmembrane region" description="Helical" evidence="1">
    <location>
        <begin position="6"/>
        <end position="27"/>
    </location>
</feature>
<keyword evidence="1" id="KW-1133">Transmembrane helix</keyword>
<dbReference type="EMBL" id="KZ805304">
    <property type="protein sequence ID" value="PVI07497.1"/>
    <property type="molecule type" value="Genomic_DNA"/>
</dbReference>